<comment type="catalytic activity">
    <reaction evidence="18 19">
        <text>alpha-ribazole 5'-phosphate + adenosylcob(III)inamide-GDP = adenosylcob(III)alamin 5'-phosphate + GMP + H(+)</text>
        <dbReference type="Rhea" id="RHEA:23560"/>
        <dbReference type="ChEBI" id="CHEBI:15378"/>
        <dbReference type="ChEBI" id="CHEBI:57918"/>
        <dbReference type="ChEBI" id="CHEBI:58115"/>
        <dbReference type="ChEBI" id="CHEBI:60487"/>
        <dbReference type="ChEBI" id="CHEBI:60493"/>
        <dbReference type="EC" id="2.7.8.26"/>
    </reaction>
</comment>
<dbReference type="GO" id="GO:0008818">
    <property type="term" value="F:cobalamin 5'-phosphate synthase activity"/>
    <property type="evidence" value="ECO:0007669"/>
    <property type="project" value="UniProtKB-UniRule"/>
</dbReference>
<dbReference type="GO" id="GO:0051073">
    <property type="term" value="F:adenosylcobinamide-GDP ribazoletransferase activity"/>
    <property type="evidence" value="ECO:0007669"/>
    <property type="project" value="UniProtKB-UniRule"/>
</dbReference>
<dbReference type="EC" id="2.7.8.26" evidence="5 19"/>
<sequence>MHAFLAAVQFLTRVPVPGGMNRPDADRSLLRAAVVFFPLVGGMIGATTGGLIWIAAHVWPPTVAVVLGLAFEAILTGAFHEDAVADCCDGFGGGWTRADVLRIMTDSRVGAFGSLGLALAVLLRIAGLTAIDLPTMVAVSAAAGALGRWAGVFVMSVVPPLPDHTGLSKDVGARVGPRHVAAAASLTMLAAAWYAAIDPVRFAAAVGCVVMASLVWAYYVRRRLGGITGDCAGFACYLGQLLVLLVAAAHPLSAWVGS</sequence>
<reference evidence="21" key="1">
    <citation type="submission" date="2017-06" db="EMBL/GenBank/DDBJ databases">
        <title>Genome analysis of Fimbriiglobus ruber SP5, the first member of the order Planctomycetales with confirmed chitinolytic capability.</title>
        <authorList>
            <person name="Ravin N.V."/>
            <person name="Rakitin A.L."/>
            <person name="Ivanova A.A."/>
            <person name="Beletsky A.V."/>
            <person name="Kulichevskaya I.S."/>
            <person name="Mardanov A.V."/>
            <person name="Dedysh S.N."/>
        </authorList>
    </citation>
    <scope>NUCLEOTIDE SEQUENCE [LARGE SCALE GENOMIC DNA]</scope>
    <source>
        <strain evidence="21">SP5</strain>
    </source>
</reference>
<dbReference type="PANTHER" id="PTHR34148:SF1">
    <property type="entry name" value="ADENOSYLCOBINAMIDE-GDP RIBAZOLETRANSFERASE"/>
    <property type="match status" value="1"/>
</dbReference>
<evidence type="ECO:0000256" key="18">
    <source>
        <dbReference type="ARBA" id="ARBA00049504"/>
    </source>
</evidence>
<dbReference type="GO" id="GO:0005886">
    <property type="term" value="C:plasma membrane"/>
    <property type="evidence" value="ECO:0007669"/>
    <property type="project" value="UniProtKB-SubCell"/>
</dbReference>
<feature type="transmembrane region" description="Helical" evidence="19">
    <location>
        <begin position="109"/>
        <end position="131"/>
    </location>
</feature>
<keyword evidence="10 19" id="KW-0812">Transmembrane</keyword>
<feature type="transmembrane region" description="Helical" evidence="19">
    <location>
        <begin position="137"/>
        <end position="158"/>
    </location>
</feature>
<evidence type="ECO:0000256" key="6">
    <source>
        <dbReference type="ARBA" id="ARBA00015850"/>
    </source>
</evidence>
<dbReference type="GO" id="GO:0009236">
    <property type="term" value="P:cobalamin biosynthetic process"/>
    <property type="evidence" value="ECO:0007669"/>
    <property type="project" value="UniProtKB-UniRule"/>
</dbReference>
<comment type="caution">
    <text evidence="20">The sequence shown here is derived from an EMBL/GenBank/DDBJ whole genome shotgun (WGS) entry which is preliminary data.</text>
</comment>
<keyword evidence="21" id="KW-1185">Reference proteome</keyword>
<proteinExistence type="inferred from homology"/>
<keyword evidence="11 19" id="KW-0460">Magnesium</keyword>
<evidence type="ECO:0000256" key="11">
    <source>
        <dbReference type="ARBA" id="ARBA00022842"/>
    </source>
</evidence>
<evidence type="ECO:0000256" key="16">
    <source>
        <dbReference type="ARBA" id="ARBA00032853"/>
    </source>
</evidence>
<evidence type="ECO:0000256" key="2">
    <source>
        <dbReference type="ARBA" id="ARBA00004651"/>
    </source>
</evidence>
<dbReference type="Pfam" id="PF02654">
    <property type="entry name" value="CobS"/>
    <property type="match status" value="1"/>
</dbReference>
<evidence type="ECO:0000256" key="10">
    <source>
        <dbReference type="ARBA" id="ARBA00022692"/>
    </source>
</evidence>
<gene>
    <name evidence="19" type="primary">cobS</name>
    <name evidence="20" type="ORF">FRUB_04633</name>
</gene>
<evidence type="ECO:0000256" key="14">
    <source>
        <dbReference type="ARBA" id="ARBA00025228"/>
    </source>
</evidence>
<evidence type="ECO:0000256" key="7">
    <source>
        <dbReference type="ARBA" id="ARBA00022475"/>
    </source>
</evidence>
<keyword evidence="9 19" id="KW-0808">Transferase</keyword>
<feature type="transmembrane region" description="Helical" evidence="19">
    <location>
        <begin position="232"/>
        <end position="252"/>
    </location>
</feature>
<evidence type="ECO:0000256" key="15">
    <source>
        <dbReference type="ARBA" id="ARBA00032605"/>
    </source>
</evidence>
<accession>A0A225DIK2</accession>
<dbReference type="PANTHER" id="PTHR34148">
    <property type="entry name" value="ADENOSYLCOBINAMIDE-GDP RIBAZOLETRANSFERASE"/>
    <property type="match status" value="1"/>
</dbReference>
<organism evidence="20 21">
    <name type="scientific">Fimbriiglobus ruber</name>
    <dbReference type="NCBI Taxonomy" id="1908690"/>
    <lineage>
        <taxon>Bacteria</taxon>
        <taxon>Pseudomonadati</taxon>
        <taxon>Planctomycetota</taxon>
        <taxon>Planctomycetia</taxon>
        <taxon>Gemmatales</taxon>
        <taxon>Gemmataceae</taxon>
        <taxon>Fimbriiglobus</taxon>
    </lineage>
</organism>
<evidence type="ECO:0000256" key="12">
    <source>
        <dbReference type="ARBA" id="ARBA00022989"/>
    </source>
</evidence>
<keyword evidence="13 19" id="KW-0472">Membrane</keyword>
<name>A0A225DIK2_9BACT</name>
<evidence type="ECO:0000256" key="1">
    <source>
        <dbReference type="ARBA" id="ARBA00001946"/>
    </source>
</evidence>
<dbReference type="HAMAP" id="MF_00719">
    <property type="entry name" value="CobS"/>
    <property type="match status" value="1"/>
</dbReference>
<keyword evidence="8 19" id="KW-0169">Cobalamin biosynthesis</keyword>
<keyword evidence="7 19" id="KW-1003">Cell membrane</keyword>
<evidence type="ECO:0000256" key="3">
    <source>
        <dbReference type="ARBA" id="ARBA00004663"/>
    </source>
</evidence>
<evidence type="ECO:0000256" key="9">
    <source>
        <dbReference type="ARBA" id="ARBA00022679"/>
    </source>
</evidence>
<comment type="function">
    <text evidence="14 19">Joins adenosylcobinamide-GDP and alpha-ribazole to generate adenosylcobalamin (Ado-cobalamin). Also synthesizes adenosylcobalamin 5'-phosphate from adenosylcobinamide-GDP and alpha-ribazole 5'-phosphate.</text>
</comment>
<evidence type="ECO:0000313" key="20">
    <source>
        <dbReference type="EMBL" id="OWK41270.1"/>
    </source>
</evidence>
<evidence type="ECO:0000256" key="13">
    <source>
        <dbReference type="ARBA" id="ARBA00023136"/>
    </source>
</evidence>
<dbReference type="Proteomes" id="UP000214646">
    <property type="component" value="Unassembled WGS sequence"/>
</dbReference>
<dbReference type="EMBL" id="NIDE01000006">
    <property type="protein sequence ID" value="OWK41270.1"/>
    <property type="molecule type" value="Genomic_DNA"/>
</dbReference>
<feature type="transmembrane region" description="Helical" evidence="19">
    <location>
        <begin position="179"/>
        <end position="196"/>
    </location>
</feature>
<comment type="pathway">
    <text evidence="3 19">Cofactor biosynthesis; adenosylcobalamin biosynthesis; adenosylcobalamin from cob(II)yrinate a,c-diamide: step 7/7.</text>
</comment>
<evidence type="ECO:0000256" key="4">
    <source>
        <dbReference type="ARBA" id="ARBA00010561"/>
    </source>
</evidence>
<feature type="transmembrane region" description="Helical" evidence="19">
    <location>
        <begin position="29"/>
        <end position="56"/>
    </location>
</feature>
<evidence type="ECO:0000256" key="19">
    <source>
        <dbReference type="HAMAP-Rule" id="MF_00719"/>
    </source>
</evidence>
<feature type="transmembrane region" description="Helical" evidence="19">
    <location>
        <begin position="62"/>
        <end position="79"/>
    </location>
</feature>
<dbReference type="AlphaFoldDB" id="A0A225DIK2"/>
<keyword evidence="12 19" id="KW-1133">Transmembrane helix</keyword>
<evidence type="ECO:0000256" key="17">
    <source>
        <dbReference type="ARBA" id="ARBA00048623"/>
    </source>
</evidence>
<evidence type="ECO:0000256" key="5">
    <source>
        <dbReference type="ARBA" id="ARBA00013200"/>
    </source>
</evidence>
<dbReference type="InterPro" id="IPR003805">
    <property type="entry name" value="CobS"/>
</dbReference>
<comment type="catalytic activity">
    <reaction evidence="17 19">
        <text>alpha-ribazole + adenosylcob(III)inamide-GDP = adenosylcob(III)alamin + GMP + H(+)</text>
        <dbReference type="Rhea" id="RHEA:16049"/>
        <dbReference type="ChEBI" id="CHEBI:10329"/>
        <dbReference type="ChEBI" id="CHEBI:15378"/>
        <dbReference type="ChEBI" id="CHEBI:18408"/>
        <dbReference type="ChEBI" id="CHEBI:58115"/>
        <dbReference type="ChEBI" id="CHEBI:60487"/>
        <dbReference type="EC" id="2.7.8.26"/>
    </reaction>
</comment>
<comment type="subcellular location">
    <subcellularLocation>
        <location evidence="2 19">Cell membrane</location>
        <topology evidence="2 19">Multi-pass membrane protein</topology>
    </subcellularLocation>
</comment>
<comment type="cofactor">
    <cofactor evidence="1 19">
        <name>Mg(2+)</name>
        <dbReference type="ChEBI" id="CHEBI:18420"/>
    </cofactor>
</comment>
<feature type="transmembrane region" description="Helical" evidence="19">
    <location>
        <begin position="202"/>
        <end position="220"/>
    </location>
</feature>
<evidence type="ECO:0000313" key="21">
    <source>
        <dbReference type="Proteomes" id="UP000214646"/>
    </source>
</evidence>
<dbReference type="UniPathway" id="UPA00148">
    <property type="reaction ID" value="UER00238"/>
</dbReference>
<protein>
    <recommendedName>
        <fullName evidence="6 19">Adenosylcobinamide-GDP ribazoletransferase</fullName>
        <ecNumber evidence="5 19">2.7.8.26</ecNumber>
    </recommendedName>
    <alternativeName>
        <fullName evidence="16 19">Cobalamin synthase</fullName>
    </alternativeName>
    <alternativeName>
        <fullName evidence="15 19">Cobalamin-5'-phosphate synthase</fullName>
    </alternativeName>
</protein>
<comment type="similarity">
    <text evidence="4 19">Belongs to the CobS family.</text>
</comment>
<evidence type="ECO:0000256" key="8">
    <source>
        <dbReference type="ARBA" id="ARBA00022573"/>
    </source>
</evidence>